<evidence type="ECO:0000256" key="2">
    <source>
        <dbReference type="PROSITE-ProRule" id="PRU01091"/>
    </source>
</evidence>
<protein>
    <submittedName>
        <fullName evidence="4">Bifunctional uroporphyrinogen-III synthetase/response regulator domain protein</fullName>
    </submittedName>
    <submittedName>
        <fullName evidence="5">Uroporphyrinogen-III synthase</fullName>
    </submittedName>
</protein>
<evidence type="ECO:0000313" key="5">
    <source>
        <dbReference type="EMBL" id="SFR57975.1"/>
    </source>
</evidence>
<dbReference type="GO" id="GO:0004852">
    <property type="term" value="F:uroporphyrinogen-III synthase activity"/>
    <property type="evidence" value="ECO:0007669"/>
    <property type="project" value="InterPro"/>
</dbReference>
<dbReference type="Proteomes" id="UP000198877">
    <property type="component" value="Unassembled WGS sequence"/>
</dbReference>
<dbReference type="InterPro" id="IPR036108">
    <property type="entry name" value="4pyrrol_syn_uPrphyn_synt_sf"/>
</dbReference>
<dbReference type="SMART" id="SM00862">
    <property type="entry name" value="Trans_reg_C"/>
    <property type="match status" value="1"/>
</dbReference>
<evidence type="ECO:0000313" key="4">
    <source>
        <dbReference type="EMBL" id="KJL24612.1"/>
    </source>
</evidence>
<name>A0A0F0KUL9_9MICO</name>
<dbReference type="GO" id="GO:0006780">
    <property type="term" value="P:uroporphyrinogen III biosynthetic process"/>
    <property type="evidence" value="ECO:0007669"/>
    <property type="project" value="InterPro"/>
</dbReference>
<dbReference type="GO" id="GO:0003677">
    <property type="term" value="F:DNA binding"/>
    <property type="evidence" value="ECO:0007669"/>
    <property type="project" value="UniProtKB-UniRule"/>
</dbReference>
<dbReference type="NCBIfam" id="NF005568">
    <property type="entry name" value="PRK07239.1"/>
    <property type="match status" value="1"/>
</dbReference>
<dbReference type="AlphaFoldDB" id="A0A0F0KUL9"/>
<reference evidence="4 6" key="1">
    <citation type="submission" date="2015-02" db="EMBL/GenBank/DDBJ databases">
        <title>Draft genome sequences of ten Microbacterium spp. with emphasis on heavy metal contaminated environments.</title>
        <authorList>
            <person name="Corretto E."/>
        </authorList>
    </citation>
    <scope>NUCLEOTIDE SEQUENCE [LARGE SCALE GENOMIC DNA]</scope>
    <source>
        <strain evidence="4 6">DSM 23848</strain>
    </source>
</reference>
<dbReference type="OrthoDB" id="213853at2"/>
<dbReference type="PROSITE" id="PS51755">
    <property type="entry name" value="OMPR_PHOB"/>
    <property type="match status" value="1"/>
</dbReference>
<accession>A0A0F0KUL9</accession>
<dbReference type="GO" id="GO:0000160">
    <property type="term" value="P:phosphorelay signal transduction system"/>
    <property type="evidence" value="ECO:0007669"/>
    <property type="project" value="InterPro"/>
</dbReference>
<dbReference type="InterPro" id="IPR003754">
    <property type="entry name" value="4pyrrol_synth_uPrphyn_synth"/>
</dbReference>
<reference evidence="7" key="3">
    <citation type="submission" date="2016-10" db="EMBL/GenBank/DDBJ databases">
        <authorList>
            <person name="Varghese N."/>
            <person name="Submissions S."/>
        </authorList>
    </citation>
    <scope>NUCLEOTIDE SEQUENCE [LARGE SCALE GENOMIC DNA]</scope>
    <source>
        <strain evidence="7">CL127</strain>
    </source>
</reference>
<evidence type="ECO:0000256" key="1">
    <source>
        <dbReference type="ARBA" id="ARBA00023125"/>
    </source>
</evidence>
<dbReference type="PATRIC" id="fig|582680.7.peg.1735"/>
<dbReference type="InterPro" id="IPR001867">
    <property type="entry name" value="OmpR/PhoB-type_DNA-bd"/>
</dbReference>
<proteinExistence type="predicted"/>
<keyword evidence="6" id="KW-1185">Reference proteome</keyword>
<dbReference type="Proteomes" id="UP000033448">
    <property type="component" value="Unassembled WGS sequence"/>
</dbReference>
<dbReference type="PANTHER" id="PTHR40082:SF1">
    <property type="entry name" value="BLR5956 PROTEIN"/>
    <property type="match status" value="1"/>
</dbReference>
<dbReference type="Pfam" id="PF00486">
    <property type="entry name" value="Trans_reg_C"/>
    <property type="match status" value="1"/>
</dbReference>
<dbReference type="PANTHER" id="PTHR40082">
    <property type="entry name" value="BLR5956 PROTEIN"/>
    <property type="match status" value="1"/>
</dbReference>
<dbReference type="SUPFAM" id="SSF46894">
    <property type="entry name" value="C-terminal effector domain of the bipartite response regulators"/>
    <property type="match status" value="1"/>
</dbReference>
<reference evidence="5" key="2">
    <citation type="submission" date="2016-10" db="EMBL/GenBank/DDBJ databases">
        <authorList>
            <person name="de Groot N.N."/>
        </authorList>
    </citation>
    <scope>NUCLEOTIDE SEQUENCE [LARGE SCALE GENOMIC DNA]</scope>
    <source>
        <strain evidence="5">CL127</strain>
    </source>
</reference>
<dbReference type="InterPro" id="IPR039793">
    <property type="entry name" value="UROS/Hem4"/>
</dbReference>
<dbReference type="EMBL" id="FOYR01000002">
    <property type="protein sequence ID" value="SFR57975.1"/>
    <property type="molecule type" value="Genomic_DNA"/>
</dbReference>
<dbReference type="EMBL" id="JYIT01000073">
    <property type="protein sequence ID" value="KJL24612.1"/>
    <property type="molecule type" value="Genomic_DNA"/>
</dbReference>
<dbReference type="InterPro" id="IPR016032">
    <property type="entry name" value="Sig_transdc_resp-reg_C-effctor"/>
</dbReference>
<dbReference type="GO" id="GO:0006355">
    <property type="term" value="P:regulation of DNA-templated transcription"/>
    <property type="evidence" value="ECO:0007669"/>
    <property type="project" value="InterPro"/>
</dbReference>
<dbReference type="CDD" id="cd00383">
    <property type="entry name" value="trans_reg_C"/>
    <property type="match status" value="1"/>
</dbReference>
<keyword evidence="1 2" id="KW-0238">DNA-binding</keyword>
<accession>A0A1I6HU41</accession>
<evidence type="ECO:0000259" key="3">
    <source>
        <dbReference type="PROSITE" id="PS51755"/>
    </source>
</evidence>
<evidence type="ECO:0000313" key="6">
    <source>
        <dbReference type="Proteomes" id="UP000033448"/>
    </source>
</evidence>
<evidence type="ECO:0000313" key="7">
    <source>
        <dbReference type="Proteomes" id="UP000198877"/>
    </source>
</evidence>
<dbReference type="SUPFAM" id="SSF69618">
    <property type="entry name" value="HemD-like"/>
    <property type="match status" value="1"/>
</dbReference>
<dbReference type="CDD" id="cd06578">
    <property type="entry name" value="HemD"/>
    <property type="match status" value="1"/>
</dbReference>
<dbReference type="Gene3D" id="3.40.50.10090">
    <property type="match status" value="2"/>
</dbReference>
<dbReference type="Gene3D" id="1.10.10.10">
    <property type="entry name" value="Winged helix-like DNA-binding domain superfamily/Winged helix DNA-binding domain"/>
    <property type="match status" value="1"/>
</dbReference>
<dbReference type="RefSeq" id="WP_045250394.1">
    <property type="nucleotide sequence ID" value="NZ_CBFSJS010000002.1"/>
</dbReference>
<dbReference type="Pfam" id="PF02602">
    <property type="entry name" value="HEM4"/>
    <property type="match status" value="1"/>
</dbReference>
<gene>
    <name evidence="4" type="ORF">RL72_01694</name>
    <name evidence="5" type="ORF">SAMN04488591_2159</name>
</gene>
<sequence length="376" mass="40138">MTPSERIDPVSGFGPDQLAGFRIGVTSDRRSADLIDAFERRGASVLHAPTVRMRHADDDGPVIDDTRSIVAAHPDLLLATTSYGMRRWFEVADAAGLGAALQDSLSAATILVRGPKARGAVRAAGLDDEGMSDEETTASLVDRAVAEFGAGTTVAVQLHGQTDHAQLERLAQAGMHVLTVAPYTWSNAEDDDERITRLIDAIAARQLDGVTFTSAPAVDGLFIAALARSRHDEVVDALRRDVVAASVGPVTSAPLRAVGIPVLQPDRYRMGALIRLVCEHLEDRATQRVQTRHGEVQLRGSVAVVDGTPVRLTPTSVTLFRALVAARGAVVSRRELSGSVDGDEHTMEVSLSRLRQSLATPGLVATVVKRGYRLDV</sequence>
<feature type="domain" description="OmpR/PhoB-type" evidence="3">
    <location>
        <begin position="286"/>
        <end position="376"/>
    </location>
</feature>
<feature type="DNA-binding region" description="OmpR/PhoB-type" evidence="2">
    <location>
        <begin position="286"/>
        <end position="376"/>
    </location>
</feature>
<organism evidence="4 6">
    <name type="scientific">Microbacterium azadirachtae</name>
    <dbReference type="NCBI Taxonomy" id="582680"/>
    <lineage>
        <taxon>Bacteria</taxon>
        <taxon>Bacillati</taxon>
        <taxon>Actinomycetota</taxon>
        <taxon>Actinomycetes</taxon>
        <taxon>Micrococcales</taxon>
        <taxon>Microbacteriaceae</taxon>
        <taxon>Microbacterium</taxon>
    </lineage>
</organism>
<dbReference type="InterPro" id="IPR036388">
    <property type="entry name" value="WH-like_DNA-bd_sf"/>
</dbReference>